<evidence type="ECO:0000256" key="4">
    <source>
        <dbReference type="ARBA" id="ARBA00022840"/>
    </source>
</evidence>
<dbReference type="Gene3D" id="2.60.200.40">
    <property type="match status" value="1"/>
</dbReference>
<keyword evidence="7" id="KW-1185">Reference proteome</keyword>
<accession>A0A4V1MAJ8</accession>
<proteinExistence type="predicted"/>
<dbReference type="OrthoDB" id="9786026at2"/>
<dbReference type="Gene3D" id="3.40.50.10330">
    <property type="entry name" value="Probable inorganic polyphosphate/atp-NAD kinase, domain 1"/>
    <property type="match status" value="1"/>
</dbReference>
<keyword evidence="3 6" id="KW-0418">Kinase</keyword>
<dbReference type="PANTHER" id="PTHR12358">
    <property type="entry name" value="SPHINGOSINE KINASE"/>
    <property type="match status" value="1"/>
</dbReference>
<dbReference type="GO" id="GO:0005524">
    <property type="term" value="F:ATP binding"/>
    <property type="evidence" value="ECO:0007669"/>
    <property type="project" value="UniProtKB-KW"/>
</dbReference>
<dbReference type="InterPro" id="IPR017438">
    <property type="entry name" value="ATP-NAD_kinase_N"/>
</dbReference>
<dbReference type="GO" id="GO:0016301">
    <property type="term" value="F:kinase activity"/>
    <property type="evidence" value="ECO:0007669"/>
    <property type="project" value="UniProtKB-KW"/>
</dbReference>
<protein>
    <submittedName>
        <fullName evidence="6">Diacylglycerol kinase family lipid kinase</fullName>
    </submittedName>
</protein>
<dbReference type="InterPro" id="IPR016064">
    <property type="entry name" value="NAD/diacylglycerol_kinase_sf"/>
</dbReference>
<dbReference type="InterPro" id="IPR050187">
    <property type="entry name" value="Lipid_Phosphate_FormReg"/>
</dbReference>
<evidence type="ECO:0000259" key="5">
    <source>
        <dbReference type="PROSITE" id="PS50146"/>
    </source>
</evidence>
<dbReference type="RefSeq" id="WP_129001876.1">
    <property type="nucleotide sequence ID" value="NZ_SDHZ01000001.1"/>
</dbReference>
<dbReference type="AlphaFoldDB" id="A0A4V1MAJ8"/>
<sequence>MRLLFVINSKAGRRQKDWQSIVDNWLISNRMGDSHYFHIQENVPNCHQLLAVKIKECAPDRVIAIGGDGTLKLVAGLLIDSHISMGIIPGGSANGMAAELNIPQDETTALEIAVKGKSHAIDLIKINEEWCIHLSDMGLNASLLRHFEQIPQRGMLGYLRAFWRLLLDRKYPRLNLHLITDGVHLRRHAIMAVIANATRYGTGAVINPDGRINDGWMELVIIRRLAIAELFKMMVTRKPFNRYNIEIIRCRQLDMKARPASPFQVDGEYLGTADHVKAAIYPAALQIVSQLG</sequence>
<evidence type="ECO:0000313" key="7">
    <source>
        <dbReference type="Proteomes" id="UP000290545"/>
    </source>
</evidence>
<comment type="caution">
    <text evidence="6">The sequence shown here is derived from an EMBL/GenBank/DDBJ whole genome shotgun (WGS) entry which is preliminary data.</text>
</comment>
<dbReference type="SUPFAM" id="SSF111331">
    <property type="entry name" value="NAD kinase/diacylglycerol kinase-like"/>
    <property type="match status" value="1"/>
</dbReference>
<reference evidence="6 7" key="1">
    <citation type="submission" date="2019-01" db="EMBL/GenBank/DDBJ databases">
        <title>Filimonas sp. strain TTM-71.</title>
        <authorList>
            <person name="Chen W.-M."/>
        </authorList>
    </citation>
    <scope>NUCLEOTIDE SEQUENCE [LARGE SCALE GENOMIC DNA]</scope>
    <source>
        <strain evidence="6 7">TTM-71</strain>
    </source>
</reference>
<keyword evidence="2" id="KW-0547">Nucleotide-binding</keyword>
<gene>
    <name evidence="6" type="ORF">ESB13_04765</name>
</gene>
<feature type="domain" description="DAGKc" evidence="5">
    <location>
        <begin position="1"/>
        <end position="129"/>
    </location>
</feature>
<dbReference type="InterPro" id="IPR001206">
    <property type="entry name" value="Diacylglycerol_kinase_cat_dom"/>
</dbReference>
<dbReference type="InterPro" id="IPR045540">
    <property type="entry name" value="YegS/DAGK_C"/>
</dbReference>
<dbReference type="PROSITE" id="PS50146">
    <property type="entry name" value="DAGK"/>
    <property type="match status" value="1"/>
</dbReference>
<dbReference type="Pfam" id="PF19279">
    <property type="entry name" value="YegS_C"/>
    <property type="match status" value="1"/>
</dbReference>
<organism evidence="6 7">
    <name type="scientific">Filimonas effusa</name>
    <dbReference type="NCBI Taxonomy" id="2508721"/>
    <lineage>
        <taxon>Bacteria</taxon>
        <taxon>Pseudomonadati</taxon>
        <taxon>Bacteroidota</taxon>
        <taxon>Chitinophagia</taxon>
        <taxon>Chitinophagales</taxon>
        <taxon>Chitinophagaceae</taxon>
        <taxon>Filimonas</taxon>
    </lineage>
</organism>
<name>A0A4V1MAJ8_9BACT</name>
<evidence type="ECO:0000313" key="6">
    <source>
        <dbReference type="EMBL" id="RXK86126.1"/>
    </source>
</evidence>
<keyword evidence="1" id="KW-0808">Transferase</keyword>
<dbReference type="Proteomes" id="UP000290545">
    <property type="component" value="Unassembled WGS sequence"/>
</dbReference>
<dbReference type="Pfam" id="PF00781">
    <property type="entry name" value="DAGK_cat"/>
    <property type="match status" value="1"/>
</dbReference>
<evidence type="ECO:0000256" key="3">
    <source>
        <dbReference type="ARBA" id="ARBA00022777"/>
    </source>
</evidence>
<dbReference type="SMART" id="SM00046">
    <property type="entry name" value="DAGKc"/>
    <property type="match status" value="1"/>
</dbReference>
<dbReference type="PANTHER" id="PTHR12358:SF106">
    <property type="entry name" value="LIPID KINASE YEGS"/>
    <property type="match status" value="1"/>
</dbReference>
<evidence type="ECO:0000256" key="2">
    <source>
        <dbReference type="ARBA" id="ARBA00022741"/>
    </source>
</evidence>
<evidence type="ECO:0000256" key="1">
    <source>
        <dbReference type="ARBA" id="ARBA00022679"/>
    </source>
</evidence>
<dbReference type="GO" id="GO:0005886">
    <property type="term" value="C:plasma membrane"/>
    <property type="evidence" value="ECO:0007669"/>
    <property type="project" value="TreeGrafter"/>
</dbReference>
<keyword evidence="4" id="KW-0067">ATP-binding</keyword>
<dbReference type="EMBL" id="SDHZ01000001">
    <property type="protein sequence ID" value="RXK86126.1"/>
    <property type="molecule type" value="Genomic_DNA"/>
</dbReference>